<protein>
    <recommendedName>
        <fullName evidence="5">Copper amine oxidase-like N-terminal domain-containing protein</fullName>
    </recommendedName>
</protein>
<dbReference type="PANTHER" id="PTHR45641">
    <property type="entry name" value="TETRATRICOPEPTIDE REPEAT PROTEIN (AFU_ORTHOLOGUE AFUA_6G03870)"/>
    <property type="match status" value="1"/>
</dbReference>
<gene>
    <name evidence="6" type="ORF">JCM21531_3792</name>
</gene>
<evidence type="ECO:0000256" key="4">
    <source>
        <dbReference type="SAM" id="Coils"/>
    </source>
</evidence>
<keyword evidence="4" id="KW-0175">Coiled coil</keyword>
<keyword evidence="1" id="KW-0677">Repeat</keyword>
<keyword evidence="7" id="KW-1185">Reference proteome</keyword>
<dbReference type="InterPro" id="IPR036582">
    <property type="entry name" value="Mao_N_sf"/>
</dbReference>
<dbReference type="Gene3D" id="1.25.40.10">
    <property type="entry name" value="Tetratricopeptide repeat domain"/>
    <property type="match status" value="5"/>
</dbReference>
<evidence type="ECO:0000259" key="5">
    <source>
        <dbReference type="Pfam" id="PF07833"/>
    </source>
</evidence>
<dbReference type="PROSITE" id="PS50005">
    <property type="entry name" value="TPR"/>
    <property type="match status" value="1"/>
</dbReference>
<dbReference type="AlphaFoldDB" id="W4VAI1"/>
<dbReference type="SUPFAM" id="SSF55383">
    <property type="entry name" value="Copper amine oxidase, domain N"/>
    <property type="match status" value="1"/>
</dbReference>
<dbReference type="InterPro" id="IPR006597">
    <property type="entry name" value="Sel1-like"/>
</dbReference>
<dbReference type="OrthoDB" id="1736054at2"/>
<comment type="caution">
    <text evidence="6">The sequence shown here is derived from an EMBL/GenBank/DDBJ whole genome shotgun (WGS) entry which is preliminary data.</text>
</comment>
<dbReference type="SMART" id="SM00028">
    <property type="entry name" value="TPR"/>
    <property type="match status" value="13"/>
</dbReference>
<accession>W4VAI1</accession>
<sequence>MFKKFGIIAIIAVIIPCFFMLTCGADSNSEVLVNINSISVKMDIQPRIVNGEVFVPVRETLNLFGMKVEWDKSSRTAIATKENKVIGIKAESNKVLIDGENIDFKFSSFIYNDRLFISPEIFRYGFGMAFSFDSENNTLNVWSTDKNDILINGSDNILIKDCIDSIINITRRYKPDKLGDEIESANKLYDDKKYIEAIKSYEEILKSISSKENPEEYGYINLSIGNAYLALAQEADTEKNAVNAIAAYKQASTVDSRKIQASASYGLGQAYNVLARIRNSDANSKLALEYLEDALKIYKLEDYPLEYARIQLQKVTSYINQNAHNGNTESLYNSIGIIEEVLSIFEEEEYMIGYAMAQNNLGKCYFNLSYAENTKENLYKSIEAYENALKNLNEEEYPYEYCNIRGSLGACYINLSVIDKNIQYVKKAIQNFEEQLKMSAFDKFPVRYASSNFNLGLAYANLSEFEDLEQNILKSIEFYKNSLKIRNVSETPIYYTYAIQGMGIQYLRLAYIKDSEENILKSIDLLNEALKIFTDDKYSLDYAYTCRYLGLAYNRLSSIKNREENLNEAIKLFEEAIEICKMKNEMHTAALTNILLGEAYYLLALIEEPEKNLSKAYSAYMEAQEIITLDEVMYADILESLGNILIFKAELGDGEENLGEAYGFFEKYLMIYGNMMQIDENYEAKYHKGEYYKGKVYHALSQIMDKEVNLNKAIELYEKFLEVYTTAEHDLGYANVRVSLGKAYAELLEAGREEYFDKALESFEEALKIISIDNSFYDYAIILAEQAKAYTKMGEIKASRGHFEKAIEKIMAALEVCTANESPFEYALIKAGLGDVYRGLARLEDKEENLNKAVAAYAKVLEIKDIQEFRLRYAEVQYKLGLCYFELAGIKNPQQNSKKALEYFEKAQKVCSEEGYPILHEQIVKAIEQVWNRFF</sequence>
<dbReference type="RefSeq" id="WP_038290772.1">
    <property type="nucleotide sequence ID" value="NZ_BAVR01000059.1"/>
</dbReference>
<dbReference type="Pfam" id="PF08238">
    <property type="entry name" value="Sel1"/>
    <property type="match status" value="4"/>
</dbReference>
<evidence type="ECO:0000313" key="6">
    <source>
        <dbReference type="EMBL" id="GAE90202.1"/>
    </source>
</evidence>
<feature type="domain" description="Copper amine oxidase-like N-terminal" evidence="5">
    <location>
        <begin position="35"/>
        <end position="139"/>
    </location>
</feature>
<dbReference type="Gene3D" id="3.30.457.10">
    <property type="entry name" value="Copper amine oxidase-like, N-terminal domain"/>
    <property type="match status" value="1"/>
</dbReference>
<evidence type="ECO:0000256" key="3">
    <source>
        <dbReference type="PROSITE-ProRule" id="PRU00339"/>
    </source>
</evidence>
<reference evidence="6" key="1">
    <citation type="journal article" date="2014" name="Genome Announc.">
        <title>Draft Genome Sequence of Clostridium straminisolvens Strain JCM 21531T, Isolated from a Cellulose-Degrading Bacterial Community.</title>
        <authorList>
            <person name="Yuki M."/>
            <person name="Oshima K."/>
            <person name="Suda W."/>
            <person name="Sakamoto M."/>
            <person name="Kitamura K."/>
            <person name="Iida T."/>
            <person name="Hattori M."/>
            <person name="Ohkuma M."/>
        </authorList>
    </citation>
    <scope>NUCLEOTIDE SEQUENCE [LARGE SCALE GENOMIC DNA]</scope>
    <source>
        <strain evidence="6">JCM 21531</strain>
    </source>
</reference>
<evidence type="ECO:0000256" key="1">
    <source>
        <dbReference type="ARBA" id="ARBA00022737"/>
    </source>
</evidence>
<proteinExistence type="predicted"/>
<dbReference type="InterPro" id="IPR011990">
    <property type="entry name" value="TPR-like_helical_dom_sf"/>
</dbReference>
<dbReference type="SUPFAM" id="SSF48452">
    <property type="entry name" value="TPR-like"/>
    <property type="match status" value="4"/>
</dbReference>
<dbReference type="Pfam" id="PF07833">
    <property type="entry name" value="Cu_amine_oxidN1"/>
    <property type="match status" value="1"/>
</dbReference>
<organism evidence="6 7">
    <name type="scientific">Acetivibrio straminisolvens JCM 21531</name>
    <dbReference type="NCBI Taxonomy" id="1294263"/>
    <lineage>
        <taxon>Bacteria</taxon>
        <taxon>Bacillati</taxon>
        <taxon>Bacillota</taxon>
        <taxon>Clostridia</taxon>
        <taxon>Eubacteriales</taxon>
        <taxon>Oscillospiraceae</taxon>
        <taxon>Acetivibrio</taxon>
    </lineage>
</organism>
<dbReference type="EMBL" id="BAVR01000059">
    <property type="protein sequence ID" value="GAE90202.1"/>
    <property type="molecule type" value="Genomic_DNA"/>
</dbReference>
<dbReference type="Pfam" id="PF13181">
    <property type="entry name" value="TPR_8"/>
    <property type="match status" value="1"/>
</dbReference>
<evidence type="ECO:0000313" key="7">
    <source>
        <dbReference type="Proteomes" id="UP000019109"/>
    </source>
</evidence>
<dbReference type="Proteomes" id="UP000019109">
    <property type="component" value="Unassembled WGS sequence"/>
</dbReference>
<evidence type="ECO:0000256" key="2">
    <source>
        <dbReference type="ARBA" id="ARBA00022803"/>
    </source>
</evidence>
<dbReference type="InterPro" id="IPR012854">
    <property type="entry name" value="Cu_amine_oxidase-like_N"/>
</dbReference>
<dbReference type="PANTHER" id="PTHR45641:SF19">
    <property type="entry name" value="NEPHROCYSTIN-3"/>
    <property type="match status" value="1"/>
</dbReference>
<feature type="coiled-coil region" evidence="4">
    <location>
        <begin position="368"/>
        <end position="395"/>
    </location>
</feature>
<dbReference type="InterPro" id="IPR019734">
    <property type="entry name" value="TPR_rpt"/>
</dbReference>
<name>W4VAI1_9FIRM</name>
<feature type="repeat" description="TPR" evidence="3">
    <location>
        <begin position="787"/>
        <end position="820"/>
    </location>
</feature>
<dbReference type="STRING" id="1294263.JCM21531_3792"/>
<keyword evidence="2 3" id="KW-0802">TPR repeat</keyword>